<feature type="region of interest" description="Disordered" evidence="1">
    <location>
        <begin position="75"/>
        <end position="105"/>
    </location>
</feature>
<dbReference type="EMBL" id="JAVRFI010000016">
    <property type="protein sequence ID" value="MDT0451850.1"/>
    <property type="molecule type" value="Genomic_DNA"/>
</dbReference>
<proteinExistence type="predicted"/>
<dbReference type="InterPro" id="IPR009061">
    <property type="entry name" value="DNA-bd_dom_put_sf"/>
</dbReference>
<reference evidence="3" key="1">
    <citation type="submission" date="2024-05" db="EMBL/GenBank/DDBJ databases">
        <title>30 novel species of actinomycetes from the DSMZ collection.</title>
        <authorList>
            <person name="Nouioui I."/>
        </authorList>
    </citation>
    <scope>NUCLEOTIDE SEQUENCE</scope>
    <source>
        <strain evidence="3">DSM 40473</strain>
    </source>
</reference>
<dbReference type="Pfam" id="PF12728">
    <property type="entry name" value="HTH_17"/>
    <property type="match status" value="1"/>
</dbReference>
<keyword evidence="4" id="KW-1185">Reference proteome</keyword>
<dbReference type="SUPFAM" id="SSF46955">
    <property type="entry name" value="Putative DNA-binding domain"/>
    <property type="match status" value="1"/>
</dbReference>
<sequence length="105" mass="11681">MITGAVIGSSAAQRDVIRPAVLRTAQAAAYLGVAVPTLRTWRHRRRGPKSFRMEGHVVYRLAELDAYLNACEAADSRSNPELDPINQARPKRDRSGRRVGERWAA</sequence>
<comment type="caution">
    <text evidence="3">The sequence shown here is derived from an EMBL/GenBank/DDBJ whole genome shotgun (WGS) entry which is preliminary data.</text>
</comment>
<evidence type="ECO:0000256" key="1">
    <source>
        <dbReference type="SAM" id="MobiDB-lite"/>
    </source>
</evidence>
<evidence type="ECO:0000313" key="3">
    <source>
        <dbReference type="EMBL" id="MDT0451850.1"/>
    </source>
</evidence>
<dbReference type="InterPro" id="IPR041657">
    <property type="entry name" value="HTH_17"/>
</dbReference>
<feature type="domain" description="Helix-turn-helix" evidence="2">
    <location>
        <begin position="22"/>
        <end position="71"/>
    </location>
</feature>
<dbReference type="RefSeq" id="WP_311613339.1">
    <property type="nucleotide sequence ID" value="NZ_JAVRFI010000016.1"/>
</dbReference>
<protein>
    <submittedName>
        <fullName evidence="3">Helix-turn-helix domain-containing protein</fullName>
    </submittedName>
</protein>
<accession>A0ABU2SV32</accession>
<evidence type="ECO:0000259" key="2">
    <source>
        <dbReference type="Pfam" id="PF12728"/>
    </source>
</evidence>
<dbReference type="Proteomes" id="UP001180531">
    <property type="component" value="Unassembled WGS sequence"/>
</dbReference>
<name>A0ABU2SV32_9ACTN</name>
<feature type="compositionally biased region" description="Basic and acidic residues" evidence="1">
    <location>
        <begin position="96"/>
        <end position="105"/>
    </location>
</feature>
<evidence type="ECO:0000313" key="4">
    <source>
        <dbReference type="Proteomes" id="UP001180531"/>
    </source>
</evidence>
<organism evidence="3 4">
    <name type="scientific">Streptomyces hesseae</name>
    <dbReference type="NCBI Taxonomy" id="3075519"/>
    <lineage>
        <taxon>Bacteria</taxon>
        <taxon>Bacillati</taxon>
        <taxon>Actinomycetota</taxon>
        <taxon>Actinomycetes</taxon>
        <taxon>Kitasatosporales</taxon>
        <taxon>Streptomycetaceae</taxon>
        <taxon>Streptomyces</taxon>
    </lineage>
</organism>
<gene>
    <name evidence="3" type="ORF">RM609_22590</name>
</gene>